<accession>A0A4Z2FYN7</accession>
<sequence length="120" mass="13008">MDDNGYKEAAAGGFASAVKHPPVEALKSTSKMSASIRPPPARPPGFKTRADKTKTRENGSDERSATTFDFFKIDFSDSRNSKITSCTSPNPLKWGKAVRKIKANDEGLGINADIKYSVIN</sequence>
<evidence type="ECO:0000313" key="2">
    <source>
        <dbReference type="EMBL" id="TNN46416.1"/>
    </source>
</evidence>
<feature type="compositionally biased region" description="Basic and acidic residues" evidence="1">
    <location>
        <begin position="48"/>
        <end position="63"/>
    </location>
</feature>
<evidence type="ECO:0000256" key="1">
    <source>
        <dbReference type="SAM" id="MobiDB-lite"/>
    </source>
</evidence>
<protein>
    <submittedName>
        <fullName evidence="2">Uncharacterized protein</fullName>
    </submittedName>
</protein>
<reference evidence="2 3" key="1">
    <citation type="submission" date="2019-03" db="EMBL/GenBank/DDBJ databases">
        <title>First draft genome of Liparis tanakae, snailfish: a comprehensive survey of snailfish specific genes.</title>
        <authorList>
            <person name="Kim W."/>
            <person name="Song I."/>
            <person name="Jeong J.-H."/>
            <person name="Kim D."/>
            <person name="Kim S."/>
            <person name="Ryu S."/>
            <person name="Song J.Y."/>
            <person name="Lee S.K."/>
        </authorList>
    </citation>
    <scope>NUCLEOTIDE SEQUENCE [LARGE SCALE GENOMIC DNA]</scope>
    <source>
        <tissue evidence="2">Muscle</tissue>
    </source>
</reference>
<dbReference type="AlphaFoldDB" id="A0A4Z2FYN7"/>
<dbReference type="EMBL" id="SRLO01000789">
    <property type="protein sequence ID" value="TNN46416.1"/>
    <property type="molecule type" value="Genomic_DNA"/>
</dbReference>
<comment type="caution">
    <text evidence="2">The sequence shown here is derived from an EMBL/GenBank/DDBJ whole genome shotgun (WGS) entry which is preliminary data.</text>
</comment>
<proteinExistence type="predicted"/>
<name>A0A4Z2FYN7_9TELE</name>
<gene>
    <name evidence="2" type="ORF">EYF80_043382</name>
</gene>
<keyword evidence="3" id="KW-1185">Reference proteome</keyword>
<feature type="region of interest" description="Disordered" evidence="1">
    <location>
        <begin position="1"/>
        <end position="63"/>
    </location>
</feature>
<dbReference type="Proteomes" id="UP000314294">
    <property type="component" value="Unassembled WGS sequence"/>
</dbReference>
<evidence type="ECO:0000313" key="3">
    <source>
        <dbReference type="Proteomes" id="UP000314294"/>
    </source>
</evidence>
<organism evidence="2 3">
    <name type="scientific">Liparis tanakae</name>
    <name type="common">Tanaka's snailfish</name>
    <dbReference type="NCBI Taxonomy" id="230148"/>
    <lineage>
        <taxon>Eukaryota</taxon>
        <taxon>Metazoa</taxon>
        <taxon>Chordata</taxon>
        <taxon>Craniata</taxon>
        <taxon>Vertebrata</taxon>
        <taxon>Euteleostomi</taxon>
        <taxon>Actinopterygii</taxon>
        <taxon>Neopterygii</taxon>
        <taxon>Teleostei</taxon>
        <taxon>Neoteleostei</taxon>
        <taxon>Acanthomorphata</taxon>
        <taxon>Eupercaria</taxon>
        <taxon>Perciformes</taxon>
        <taxon>Cottioidei</taxon>
        <taxon>Cottales</taxon>
        <taxon>Liparidae</taxon>
        <taxon>Liparis</taxon>
    </lineage>
</organism>